<accession>A0ABT9LZ67</accession>
<evidence type="ECO:0008006" key="4">
    <source>
        <dbReference type="Google" id="ProtNLM"/>
    </source>
</evidence>
<dbReference type="EMBL" id="JAURUO010000017">
    <property type="protein sequence ID" value="MDP9729564.1"/>
    <property type="molecule type" value="Genomic_DNA"/>
</dbReference>
<reference evidence="2 3" key="1">
    <citation type="submission" date="2023-07" db="EMBL/GenBank/DDBJ databases">
        <title>Genomic Encyclopedia of Type Strains, Phase IV (KMG-IV): sequencing the most valuable type-strain genomes for metagenomic binning, comparative biology and taxonomic classification.</title>
        <authorList>
            <person name="Goeker M."/>
        </authorList>
    </citation>
    <scope>NUCLEOTIDE SEQUENCE [LARGE SCALE GENOMIC DNA]</scope>
    <source>
        <strain evidence="2 3">DSM 25924</strain>
    </source>
</reference>
<feature type="transmembrane region" description="Helical" evidence="1">
    <location>
        <begin position="15"/>
        <end position="35"/>
    </location>
</feature>
<evidence type="ECO:0000256" key="1">
    <source>
        <dbReference type="SAM" id="Phobius"/>
    </source>
</evidence>
<dbReference type="Proteomes" id="UP001229209">
    <property type="component" value="Unassembled WGS sequence"/>
</dbReference>
<keyword evidence="3" id="KW-1185">Reference proteome</keyword>
<organism evidence="2 3">
    <name type="scientific">Alicyclobacillus tolerans</name>
    <dbReference type="NCBI Taxonomy" id="90970"/>
    <lineage>
        <taxon>Bacteria</taxon>
        <taxon>Bacillati</taxon>
        <taxon>Bacillota</taxon>
        <taxon>Bacilli</taxon>
        <taxon>Bacillales</taxon>
        <taxon>Alicyclobacillaceae</taxon>
        <taxon>Alicyclobacillus</taxon>
    </lineage>
</organism>
<evidence type="ECO:0000313" key="2">
    <source>
        <dbReference type="EMBL" id="MDP9729564.1"/>
    </source>
</evidence>
<keyword evidence="1" id="KW-1133">Transmembrane helix</keyword>
<name>A0ABT9LZ67_9BACL</name>
<sequence>MILNEINMVETPSNLGFIIGTVAGIAAGVGIAFLLC</sequence>
<keyword evidence="1" id="KW-0812">Transmembrane</keyword>
<protein>
    <recommendedName>
        <fullName evidence="4">Class IIb bacteriocin, lactobin A/cerein 7B family</fullName>
    </recommendedName>
</protein>
<comment type="caution">
    <text evidence="2">The sequence shown here is derived from an EMBL/GenBank/DDBJ whole genome shotgun (WGS) entry which is preliminary data.</text>
</comment>
<gene>
    <name evidence="2" type="ORF">J2S04_002538</name>
</gene>
<keyword evidence="1" id="KW-0472">Membrane</keyword>
<evidence type="ECO:0000313" key="3">
    <source>
        <dbReference type="Proteomes" id="UP001229209"/>
    </source>
</evidence>
<proteinExistence type="predicted"/>